<dbReference type="InterPro" id="IPR016147">
    <property type="entry name" value="Pili_assmbl_chaperone_N"/>
</dbReference>
<proteinExistence type="inferred from homology"/>
<dbReference type="Gene3D" id="2.60.40.10">
    <property type="entry name" value="Immunoglobulins"/>
    <property type="match status" value="2"/>
</dbReference>
<dbReference type="InterPro" id="IPR036316">
    <property type="entry name" value="Pili_assmbl_chap_C_dom_sf"/>
</dbReference>
<dbReference type="InterPro" id="IPR050643">
    <property type="entry name" value="Periplasmic_pilus_chap"/>
</dbReference>
<evidence type="ECO:0000259" key="6">
    <source>
        <dbReference type="Pfam" id="PF00345"/>
    </source>
</evidence>
<dbReference type="PANTHER" id="PTHR30251:SF2">
    <property type="entry name" value="FIMBRIAL CHAPERONE YADV-RELATED"/>
    <property type="match status" value="1"/>
</dbReference>
<dbReference type="InterPro" id="IPR008962">
    <property type="entry name" value="PapD-like_sf"/>
</dbReference>
<keyword evidence="3" id="KW-0732">Signal</keyword>
<keyword evidence="5" id="KW-0143">Chaperone</keyword>
<evidence type="ECO:0000256" key="1">
    <source>
        <dbReference type="ARBA" id="ARBA00004418"/>
    </source>
</evidence>
<evidence type="ECO:0000259" key="7">
    <source>
        <dbReference type="Pfam" id="PF02753"/>
    </source>
</evidence>
<dbReference type="Pfam" id="PF00345">
    <property type="entry name" value="PapD_N"/>
    <property type="match status" value="1"/>
</dbReference>
<evidence type="ECO:0000313" key="9">
    <source>
        <dbReference type="Proteomes" id="UP000198982"/>
    </source>
</evidence>
<dbReference type="PRINTS" id="PR00969">
    <property type="entry name" value="CHAPERONPILI"/>
</dbReference>
<organism evidence="8 9">
    <name type="scientific">Pseudomonas saponiphila</name>
    <dbReference type="NCBI Taxonomy" id="556534"/>
    <lineage>
        <taxon>Bacteria</taxon>
        <taxon>Pseudomonadati</taxon>
        <taxon>Pseudomonadota</taxon>
        <taxon>Gammaproteobacteria</taxon>
        <taxon>Pseudomonadales</taxon>
        <taxon>Pseudomonadaceae</taxon>
        <taxon>Pseudomonas</taxon>
    </lineage>
</organism>
<dbReference type="SUPFAM" id="SSF49584">
    <property type="entry name" value="Periplasmic chaperone C-domain"/>
    <property type="match status" value="1"/>
</dbReference>
<keyword evidence="4" id="KW-0574">Periplasm</keyword>
<sequence>MTPTARFVHSLVIGVMFLGLFSGTAHAGIVLQGTRLVYPADAREVTLKISNSGPVPLLAQSWIDKGEANKAPEEIQVPFLLAPAVSRLESGDSAVLRLAYSKEPLATDRESLFWLNVLETPPRKEKDENVLQFAFRTRIKIFFRPHNLDGAVDSAAEKLKWEFNRAGHLSSAPTGTQVPVVKVSNPTPYYVSFGRIDVELGGRQFALKPGMVAPFAQESFAWPATAPKDPAKASISYEVINDFGGRRLLKSSLL</sequence>
<dbReference type="InterPro" id="IPR001829">
    <property type="entry name" value="Pili_assmbl_chaperone_bac"/>
</dbReference>
<dbReference type="RefSeq" id="WP_092320395.1">
    <property type="nucleotide sequence ID" value="NZ_FNTJ01000002.1"/>
</dbReference>
<dbReference type="GO" id="GO:0030288">
    <property type="term" value="C:outer membrane-bounded periplasmic space"/>
    <property type="evidence" value="ECO:0007669"/>
    <property type="project" value="InterPro"/>
</dbReference>
<gene>
    <name evidence="8" type="ORF">SAMN05216178_6339</name>
</gene>
<dbReference type="EMBL" id="FNTJ01000002">
    <property type="protein sequence ID" value="SED12612.1"/>
    <property type="molecule type" value="Genomic_DNA"/>
</dbReference>
<name>A0A1H4Y3Q2_9PSED</name>
<evidence type="ECO:0000256" key="3">
    <source>
        <dbReference type="ARBA" id="ARBA00022729"/>
    </source>
</evidence>
<evidence type="ECO:0000313" key="8">
    <source>
        <dbReference type="EMBL" id="SED12612.1"/>
    </source>
</evidence>
<dbReference type="AlphaFoldDB" id="A0A1H4Y3Q2"/>
<dbReference type="PANTHER" id="PTHR30251">
    <property type="entry name" value="PILUS ASSEMBLY CHAPERONE"/>
    <property type="match status" value="1"/>
</dbReference>
<evidence type="ECO:0000256" key="5">
    <source>
        <dbReference type="ARBA" id="ARBA00023186"/>
    </source>
</evidence>
<evidence type="ECO:0000256" key="4">
    <source>
        <dbReference type="ARBA" id="ARBA00022764"/>
    </source>
</evidence>
<dbReference type="InterPro" id="IPR013783">
    <property type="entry name" value="Ig-like_fold"/>
</dbReference>
<feature type="domain" description="Pili assembly chaperone N-terminal" evidence="6">
    <location>
        <begin position="28"/>
        <end position="148"/>
    </location>
</feature>
<dbReference type="SUPFAM" id="SSF49354">
    <property type="entry name" value="PapD-like"/>
    <property type="match status" value="1"/>
</dbReference>
<protein>
    <submittedName>
        <fullName evidence="8">P pilus assembly protein, chaperone PapD</fullName>
    </submittedName>
</protein>
<reference evidence="9" key="1">
    <citation type="submission" date="2016-10" db="EMBL/GenBank/DDBJ databases">
        <authorList>
            <person name="Varghese N."/>
            <person name="Submissions S."/>
        </authorList>
    </citation>
    <scope>NUCLEOTIDE SEQUENCE [LARGE SCALE GENOMIC DNA]</scope>
    <source>
        <strain evidence="9">DSM 9751</strain>
    </source>
</reference>
<accession>A0A1H4Y3Q2</accession>
<evidence type="ECO:0000256" key="2">
    <source>
        <dbReference type="ARBA" id="ARBA00007399"/>
    </source>
</evidence>
<dbReference type="GO" id="GO:0071555">
    <property type="term" value="P:cell wall organization"/>
    <property type="evidence" value="ECO:0007669"/>
    <property type="project" value="InterPro"/>
</dbReference>
<dbReference type="Proteomes" id="UP000198982">
    <property type="component" value="Unassembled WGS sequence"/>
</dbReference>
<comment type="similarity">
    <text evidence="2">Belongs to the periplasmic pilus chaperone family.</text>
</comment>
<dbReference type="InterPro" id="IPR016148">
    <property type="entry name" value="Pili_assmbl_chaperone_C"/>
</dbReference>
<feature type="domain" description="Pili assembly chaperone C-terminal" evidence="7">
    <location>
        <begin position="183"/>
        <end position="246"/>
    </location>
</feature>
<dbReference type="Pfam" id="PF02753">
    <property type="entry name" value="PapD_C"/>
    <property type="match status" value="1"/>
</dbReference>
<comment type="subcellular location">
    <subcellularLocation>
        <location evidence="1">Periplasm</location>
    </subcellularLocation>
</comment>
<keyword evidence="9" id="KW-1185">Reference proteome</keyword>